<keyword evidence="9" id="KW-1185">Reference proteome</keyword>
<gene>
    <name evidence="6 8" type="primary">bamD</name>
    <name evidence="8" type="ORF">MS5N3_33320</name>
</gene>
<keyword evidence="1 6" id="KW-0732">Signal</keyword>
<evidence type="ECO:0000313" key="9">
    <source>
        <dbReference type="Proteomes" id="UP000340077"/>
    </source>
</evidence>
<dbReference type="Pfam" id="PF13525">
    <property type="entry name" value="YfiO"/>
    <property type="match status" value="1"/>
</dbReference>
<evidence type="ECO:0000256" key="3">
    <source>
        <dbReference type="ARBA" id="ARBA00023139"/>
    </source>
</evidence>
<dbReference type="HAMAP" id="MF_00922">
    <property type="entry name" value="OM_assembly_BamD"/>
    <property type="match status" value="1"/>
</dbReference>
<comment type="function">
    <text evidence="6">Part of the outer membrane protein assembly complex, which is involved in assembly and insertion of beta-barrel proteins into the outer membrane.</text>
</comment>
<dbReference type="Gene3D" id="1.25.40.10">
    <property type="entry name" value="Tetratricopeptide repeat domain"/>
    <property type="match status" value="1"/>
</dbReference>
<dbReference type="PANTHER" id="PTHR37423">
    <property type="entry name" value="SOLUBLE LYTIC MUREIN TRANSGLYCOSYLASE-RELATED"/>
    <property type="match status" value="1"/>
</dbReference>
<proteinExistence type="inferred from homology"/>
<evidence type="ECO:0000256" key="5">
    <source>
        <dbReference type="ARBA" id="ARBA00023288"/>
    </source>
</evidence>
<comment type="subcellular location">
    <subcellularLocation>
        <location evidence="6">Cell outer membrane</location>
    </subcellularLocation>
</comment>
<dbReference type="InterPro" id="IPR011990">
    <property type="entry name" value="TPR-like_helical_dom_sf"/>
</dbReference>
<keyword evidence="3" id="KW-0564">Palmitate</keyword>
<dbReference type="Proteomes" id="UP000340077">
    <property type="component" value="Unassembled WGS sequence"/>
</dbReference>
<organism evidence="8 9">
    <name type="scientific">Marinobacter salsuginis</name>
    <dbReference type="NCBI Taxonomy" id="418719"/>
    <lineage>
        <taxon>Bacteria</taxon>
        <taxon>Pseudomonadati</taxon>
        <taxon>Pseudomonadota</taxon>
        <taxon>Gammaproteobacteria</taxon>
        <taxon>Pseudomonadales</taxon>
        <taxon>Marinobacteraceae</taxon>
        <taxon>Marinobacter</taxon>
    </lineage>
</organism>
<dbReference type="PANTHER" id="PTHR37423:SF1">
    <property type="entry name" value="OUTER MEMBRANE PROTEIN ASSEMBLY FACTOR BAMD"/>
    <property type="match status" value="1"/>
</dbReference>
<evidence type="ECO:0000256" key="4">
    <source>
        <dbReference type="ARBA" id="ARBA00023237"/>
    </source>
</evidence>
<evidence type="ECO:0000256" key="2">
    <source>
        <dbReference type="ARBA" id="ARBA00023136"/>
    </source>
</evidence>
<reference evidence="8 9" key="1">
    <citation type="journal article" date="2019" name="J. Gen. Appl. Microbiol.">
        <title>Aerobic degradation of cis-dichloroethene by the marine bacterium Marinobacter salsuginis strain 5N-3.</title>
        <authorList>
            <person name="Inoue Y."/>
            <person name="Fukunaga Y."/>
            <person name="Katsumata H."/>
            <person name="Ohji S."/>
            <person name="Hosoyama A."/>
            <person name="Mori K."/>
            <person name="Ando K."/>
        </authorList>
    </citation>
    <scope>NUCLEOTIDE SEQUENCE [LARGE SCALE GENOMIC DNA]</scope>
    <source>
        <strain evidence="8 9">5N-3</strain>
    </source>
</reference>
<name>A0A5M3PSV6_9GAMM</name>
<dbReference type="AlphaFoldDB" id="A0A5M3PSV6"/>
<dbReference type="GO" id="GO:0043165">
    <property type="term" value="P:Gram-negative-bacterium-type cell outer membrane assembly"/>
    <property type="evidence" value="ECO:0007669"/>
    <property type="project" value="UniProtKB-UniRule"/>
</dbReference>
<comment type="caution">
    <text evidence="8">The sequence shown here is derived from an EMBL/GenBank/DDBJ whole genome shotgun (WGS) entry which is preliminary data.</text>
</comment>
<keyword evidence="2 6" id="KW-0472">Membrane</keyword>
<comment type="subunit">
    <text evidence="6">Part of the Bam complex.</text>
</comment>
<dbReference type="InterPro" id="IPR039565">
    <property type="entry name" value="BamD-like"/>
</dbReference>
<protein>
    <recommendedName>
        <fullName evidence="6">Outer membrane protein assembly factor BamD</fullName>
    </recommendedName>
</protein>
<evidence type="ECO:0000256" key="1">
    <source>
        <dbReference type="ARBA" id="ARBA00022729"/>
    </source>
</evidence>
<keyword evidence="5" id="KW-0449">Lipoprotein</keyword>
<keyword evidence="4 6" id="KW-0998">Cell outer membrane</keyword>
<sequence>MTALELIDIIRDSGMRSGLRLLLLSTLVVLVSACASNKQEEVLPEKTYYENARQAMSSGNFNEAEQNLDSLETYYPFGRYAEQAQLDLIYARYQNLDLEGSRAAADRFLRLNPQSDHADYALYMRGLASYNLDIGLAARYFPIDVAARDPGEQLQSFRDFSELLNRYPDSQYVADARQRMIAVRNRMAELELYAARYYVKRQAYVAANNRARYIIENYPTATVTEEALIILAETFRFLELKKGSQDAIAMLRTNFPESEAFNDAGEFEVDLLEGENRSLTNVVTFGLMGDE</sequence>
<dbReference type="GO" id="GO:1990063">
    <property type="term" value="C:Bam protein complex"/>
    <property type="evidence" value="ECO:0007669"/>
    <property type="project" value="TreeGrafter"/>
</dbReference>
<dbReference type="NCBIfam" id="TIGR03302">
    <property type="entry name" value="OM_YfiO"/>
    <property type="match status" value="1"/>
</dbReference>
<comment type="similarity">
    <text evidence="6">Belongs to the BamD family.</text>
</comment>
<dbReference type="EMBL" id="BGZH01000004">
    <property type="protein sequence ID" value="GBO85881.1"/>
    <property type="molecule type" value="Genomic_DNA"/>
</dbReference>
<dbReference type="GO" id="GO:0051205">
    <property type="term" value="P:protein insertion into membrane"/>
    <property type="evidence" value="ECO:0007669"/>
    <property type="project" value="UniProtKB-UniRule"/>
</dbReference>
<evidence type="ECO:0000256" key="6">
    <source>
        <dbReference type="HAMAP-Rule" id="MF_00922"/>
    </source>
</evidence>
<accession>A0A5M3PSV6</accession>
<evidence type="ECO:0000259" key="7">
    <source>
        <dbReference type="Pfam" id="PF13525"/>
    </source>
</evidence>
<dbReference type="CDD" id="cd15830">
    <property type="entry name" value="BamD"/>
    <property type="match status" value="1"/>
</dbReference>
<dbReference type="InterPro" id="IPR017689">
    <property type="entry name" value="BamD"/>
</dbReference>
<evidence type="ECO:0000313" key="8">
    <source>
        <dbReference type="EMBL" id="GBO85881.1"/>
    </source>
</evidence>
<feature type="domain" description="Outer membrane lipoprotein BamD-like" evidence="7">
    <location>
        <begin position="44"/>
        <end position="245"/>
    </location>
</feature>